<dbReference type="GO" id="GO:0016020">
    <property type="term" value="C:membrane"/>
    <property type="evidence" value="ECO:0007669"/>
    <property type="project" value="UniProtKB-SubCell"/>
</dbReference>
<dbReference type="PANTHER" id="PTHR10057">
    <property type="entry name" value="PERIPHERAL-TYPE BENZODIAZEPINE RECEPTOR"/>
    <property type="match status" value="1"/>
</dbReference>
<keyword evidence="3 6" id="KW-0812">Transmembrane</keyword>
<keyword evidence="5 6" id="KW-0472">Membrane</keyword>
<evidence type="ECO:0000256" key="1">
    <source>
        <dbReference type="ARBA" id="ARBA00004141"/>
    </source>
</evidence>
<evidence type="ECO:0000256" key="6">
    <source>
        <dbReference type="SAM" id="Phobius"/>
    </source>
</evidence>
<comment type="subcellular location">
    <subcellularLocation>
        <location evidence="1">Membrane</location>
        <topology evidence="1">Multi-pass membrane protein</topology>
    </subcellularLocation>
</comment>
<gene>
    <name evidence="7" type="ORF">WJX72_008690</name>
</gene>
<evidence type="ECO:0000256" key="3">
    <source>
        <dbReference type="ARBA" id="ARBA00022692"/>
    </source>
</evidence>
<dbReference type="CDD" id="cd15904">
    <property type="entry name" value="TSPO_MBR"/>
    <property type="match status" value="1"/>
</dbReference>
<evidence type="ECO:0008006" key="9">
    <source>
        <dbReference type="Google" id="ProtNLM"/>
    </source>
</evidence>
<evidence type="ECO:0000256" key="2">
    <source>
        <dbReference type="ARBA" id="ARBA00007524"/>
    </source>
</evidence>
<keyword evidence="8" id="KW-1185">Reference proteome</keyword>
<name>A0AAW1Q7S5_9CHLO</name>
<feature type="transmembrane region" description="Helical" evidence="6">
    <location>
        <begin position="12"/>
        <end position="33"/>
    </location>
</feature>
<feature type="transmembrane region" description="Helical" evidence="6">
    <location>
        <begin position="137"/>
        <end position="157"/>
    </location>
</feature>
<evidence type="ECO:0000256" key="4">
    <source>
        <dbReference type="ARBA" id="ARBA00022989"/>
    </source>
</evidence>
<dbReference type="FunFam" id="1.20.1260.100:FF:000001">
    <property type="entry name" value="translocator protein 2"/>
    <property type="match status" value="1"/>
</dbReference>
<dbReference type="InterPro" id="IPR038330">
    <property type="entry name" value="TspO/MBR-related_sf"/>
</dbReference>
<evidence type="ECO:0000313" key="8">
    <source>
        <dbReference type="Proteomes" id="UP001489004"/>
    </source>
</evidence>
<feature type="transmembrane region" description="Helical" evidence="6">
    <location>
        <begin position="112"/>
        <end position="131"/>
    </location>
</feature>
<evidence type="ECO:0000256" key="5">
    <source>
        <dbReference type="ARBA" id="ARBA00023136"/>
    </source>
</evidence>
<dbReference type="Gene3D" id="1.20.1260.100">
    <property type="entry name" value="TspO/MBR protein"/>
    <property type="match status" value="1"/>
</dbReference>
<proteinExistence type="inferred from homology"/>
<dbReference type="InterPro" id="IPR004307">
    <property type="entry name" value="TspO_MBR"/>
</dbReference>
<sequence>MVLRFLSWCYDAVTLVLFVGAPLAASVAIDRYYKRDVQSWYKQLRKPSWQPPEWVYGAAWPLMYTMMGTAAWMVTQHGGVWGQQWPTFLYTLQLALNLAWPVLFFGMHRLDLALVDSCALMLAIAATMRAFNRVEPLTATMLVPYLLWTAFATVLNYDTWARNPEASTLGLLKRAKLEAIREPKVGASGVEGRHEYNLRSHEVQAKEE</sequence>
<organism evidence="7 8">
    <name type="scientific">[Myrmecia] bisecta</name>
    <dbReference type="NCBI Taxonomy" id="41462"/>
    <lineage>
        <taxon>Eukaryota</taxon>
        <taxon>Viridiplantae</taxon>
        <taxon>Chlorophyta</taxon>
        <taxon>core chlorophytes</taxon>
        <taxon>Trebouxiophyceae</taxon>
        <taxon>Trebouxiales</taxon>
        <taxon>Trebouxiaceae</taxon>
        <taxon>Myrmecia</taxon>
    </lineage>
</organism>
<comment type="similarity">
    <text evidence="2">Belongs to the TspO/BZRP family.</text>
</comment>
<comment type="caution">
    <text evidence="7">The sequence shown here is derived from an EMBL/GenBank/DDBJ whole genome shotgun (WGS) entry which is preliminary data.</text>
</comment>
<dbReference type="PANTHER" id="PTHR10057:SF0">
    <property type="entry name" value="TRANSLOCATOR PROTEIN"/>
    <property type="match status" value="1"/>
</dbReference>
<reference evidence="7 8" key="1">
    <citation type="journal article" date="2024" name="Nat. Commun.">
        <title>Phylogenomics reveals the evolutionary origins of lichenization in chlorophyte algae.</title>
        <authorList>
            <person name="Puginier C."/>
            <person name="Libourel C."/>
            <person name="Otte J."/>
            <person name="Skaloud P."/>
            <person name="Haon M."/>
            <person name="Grisel S."/>
            <person name="Petersen M."/>
            <person name="Berrin J.G."/>
            <person name="Delaux P.M."/>
            <person name="Dal Grande F."/>
            <person name="Keller J."/>
        </authorList>
    </citation>
    <scope>NUCLEOTIDE SEQUENCE [LARGE SCALE GENOMIC DNA]</scope>
    <source>
        <strain evidence="7 8">SAG 2043</strain>
    </source>
</reference>
<protein>
    <recommendedName>
        <fullName evidence="9">Translocator protein</fullName>
    </recommendedName>
</protein>
<keyword evidence="4 6" id="KW-1133">Transmembrane helix</keyword>
<feature type="transmembrane region" description="Helical" evidence="6">
    <location>
        <begin position="54"/>
        <end position="75"/>
    </location>
</feature>
<feature type="transmembrane region" description="Helical" evidence="6">
    <location>
        <begin position="87"/>
        <end position="105"/>
    </location>
</feature>
<evidence type="ECO:0000313" key="7">
    <source>
        <dbReference type="EMBL" id="KAK9817033.1"/>
    </source>
</evidence>
<dbReference type="AlphaFoldDB" id="A0AAW1Q7S5"/>
<dbReference type="Proteomes" id="UP001489004">
    <property type="component" value="Unassembled WGS sequence"/>
</dbReference>
<dbReference type="EMBL" id="JALJOR010000005">
    <property type="protein sequence ID" value="KAK9817033.1"/>
    <property type="molecule type" value="Genomic_DNA"/>
</dbReference>
<accession>A0AAW1Q7S5</accession>
<dbReference type="Pfam" id="PF03073">
    <property type="entry name" value="TspO_MBR"/>
    <property type="match status" value="1"/>
</dbReference>
<dbReference type="GO" id="GO:0033013">
    <property type="term" value="P:tetrapyrrole metabolic process"/>
    <property type="evidence" value="ECO:0007669"/>
    <property type="project" value="UniProtKB-ARBA"/>
</dbReference>